<keyword evidence="2" id="KW-0812">Transmembrane</keyword>
<dbReference type="RefSeq" id="WP_196824228.1">
    <property type="nucleotide sequence ID" value="NZ_CP046980.1"/>
</dbReference>
<name>A0A931E0P7_9CORY</name>
<dbReference type="AlphaFoldDB" id="A0A931E0P7"/>
<comment type="caution">
    <text evidence="4">The sequence shown here is derived from an EMBL/GenBank/DDBJ whole genome shotgun (WGS) entry which is preliminary data.</text>
</comment>
<evidence type="ECO:0000256" key="1">
    <source>
        <dbReference type="SAM" id="MobiDB-lite"/>
    </source>
</evidence>
<keyword evidence="2" id="KW-1133">Transmembrane helix</keyword>
<evidence type="ECO:0000256" key="3">
    <source>
        <dbReference type="SAM" id="SignalP"/>
    </source>
</evidence>
<dbReference type="Proteomes" id="UP000658613">
    <property type="component" value="Unassembled WGS sequence"/>
</dbReference>
<feature type="chain" id="PRO_5038080616" evidence="3">
    <location>
        <begin position="29"/>
        <end position="157"/>
    </location>
</feature>
<evidence type="ECO:0000313" key="5">
    <source>
        <dbReference type="Proteomes" id="UP000658613"/>
    </source>
</evidence>
<keyword evidence="3" id="KW-0732">Signal</keyword>
<protein>
    <submittedName>
        <fullName evidence="4">Acyl-CoA thioesterase</fullName>
    </submittedName>
</protein>
<feature type="transmembrane region" description="Helical" evidence="2">
    <location>
        <begin position="128"/>
        <end position="149"/>
    </location>
</feature>
<keyword evidence="5" id="KW-1185">Reference proteome</keyword>
<evidence type="ECO:0000313" key="4">
    <source>
        <dbReference type="EMBL" id="MBG6121717.1"/>
    </source>
</evidence>
<accession>A0A931E0P7</accession>
<feature type="signal peptide" evidence="3">
    <location>
        <begin position="1"/>
        <end position="28"/>
    </location>
</feature>
<reference evidence="4" key="1">
    <citation type="submission" date="2020-11" db="EMBL/GenBank/DDBJ databases">
        <title>Sequencing the genomes of 1000 actinobacteria strains.</title>
        <authorList>
            <person name="Klenk H.-P."/>
        </authorList>
    </citation>
    <scope>NUCLEOTIDE SEQUENCE</scope>
    <source>
        <strain evidence="4">DSM 45632</strain>
    </source>
</reference>
<proteinExistence type="predicted"/>
<organism evidence="4 5">
    <name type="scientific">Corynebacterium aquatimens</name>
    <dbReference type="NCBI Taxonomy" id="1190508"/>
    <lineage>
        <taxon>Bacteria</taxon>
        <taxon>Bacillati</taxon>
        <taxon>Actinomycetota</taxon>
        <taxon>Actinomycetes</taxon>
        <taxon>Mycobacteriales</taxon>
        <taxon>Corynebacteriaceae</taxon>
        <taxon>Corynebacterium</taxon>
    </lineage>
</organism>
<sequence length="157" mass="17569">MKFRKGLIAAAAAVAVSTTGIVAVPAFAENNTSTVPTTNSAENKSPEQIEAEAKLLEQQNKQKELELKAKEEARKEAEEKRKQEERDAKKEREEREKQIRENGTTKEKLELSSRKAFYTNDQIDIAKIGAWIGLFTTILGALGTLFNFARNQLGIKF</sequence>
<feature type="region of interest" description="Disordered" evidence="1">
    <location>
        <begin position="54"/>
        <end position="106"/>
    </location>
</feature>
<dbReference type="EMBL" id="JADOUE010000001">
    <property type="protein sequence ID" value="MBG6121717.1"/>
    <property type="molecule type" value="Genomic_DNA"/>
</dbReference>
<keyword evidence="2" id="KW-0472">Membrane</keyword>
<evidence type="ECO:0000256" key="2">
    <source>
        <dbReference type="SAM" id="Phobius"/>
    </source>
</evidence>
<gene>
    <name evidence="4" type="ORF">IW254_000686</name>
</gene>